<dbReference type="Proteomes" id="UP001162156">
    <property type="component" value="Unassembled WGS sequence"/>
</dbReference>
<proteinExistence type="predicted"/>
<protein>
    <submittedName>
        <fullName evidence="1">Uncharacterized protein</fullName>
    </submittedName>
</protein>
<evidence type="ECO:0000313" key="2">
    <source>
        <dbReference type="Proteomes" id="UP001162156"/>
    </source>
</evidence>
<gene>
    <name evidence="1" type="ORF">NQ314_013449</name>
</gene>
<dbReference type="EMBL" id="JANEYF010003732">
    <property type="protein sequence ID" value="KAJ8934408.1"/>
    <property type="molecule type" value="Genomic_DNA"/>
</dbReference>
<evidence type="ECO:0000313" key="1">
    <source>
        <dbReference type="EMBL" id="KAJ8934408.1"/>
    </source>
</evidence>
<name>A0AAV8X610_9CUCU</name>
<keyword evidence="2" id="KW-1185">Reference proteome</keyword>
<accession>A0AAV8X610</accession>
<sequence length="79" mass="8868">MYLGIKSGESVLLTMKAAQVPETANTKFSILKGVSKRDSFDEFQNVLRKYPISLTDIQLLELVKVLGINDNISWLPKVN</sequence>
<reference evidence="1" key="1">
    <citation type="journal article" date="2023" name="Insect Mol. Biol.">
        <title>Genome sequencing provides insights into the evolution of gene families encoding plant cell wall-degrading enzymes in longhorned beetles.</title>
        <authorList>
            <person name="Shin N.R."/>
            <person name="Okamura Y."/>
            <person name="Kirsch R."/>
            <person name="Pauchet Y."/>
        </authorList>
    </citation>
    <scope>NUCLEOTIDE SEQUENCE</scope>
    <source>
        <strain evidence="1">RBIC_L_NR</strain>
    </source>
</reference>
<comment type="caution">
    <text evidence="1">The sequence shown here is derived from an EMBL/GenBank/DDBJ whole genome shotgun (WGS) entry which is preliminary data.</text>
</comment>
<organism evidence="1 2">
    <name type="scientific">Rhamnusium bicolor</name>
    <dbReference type="NCBI Taxonomy" id="1586634"/>
    <lineage>
        <taxon>Eukaryota</taxon>
        <taxon>Metazoa</taxon>
        <taxon>Ecdysozoa</taxon>
        <taxon>Arthropoda</taxon>
        <taxon>Hexapoda</taxon>
        <taxon>Insecta</taxon>
        <taxon>Pterygota</taxon>
        <taxon>Neoptera</taxon>
        <taxon>Endopterygota</taxon>
        <taxon>Coleoptera</taxon>
        <taxon>Polyphaga</taxon>
        <taxon>Cucujiformia</taxon>
        <taxon>Chrysomeloidea</taxon>
        <taxon>Cerambycidae</taxon>
        <taxon>Lepturinae</taxon>
        <taxon>Rhagiini</taxon>
        <taxon>Rhamnusium</taxon>
    </lineage>
</organism>
<dbReference type="AlphaFoldDB" id="A0AAV8X610"/>